<dbReference type="RefSeq" id="XP_022392073.1">
    <property type="nucleotide sequence ID" value="XM_022530512.1"/>
</dbReference>
<keyword evidence="1" id="KW-0732">Signal</keyword>
<gene>
    <name evidence="2" type="ORF">ABOM_003382</name>
</gene>
<name>A0A1F8A9F0_9EURO</name>
<keyword evidence="3" id="KW-1185">Reference proteome</keyword>
<evidence type="ECO:0000256" key="1">
    <source>
        <dbReference type="SAM" id="SignalP"/>
    </source>
</evidence>
<dbReference type="AlphaFoldDB" id="A0A1F8A9F0"/>
<feature type="chain" id="PRO_5009534616" evidence="1">
    <location>
        <begin position="25"/>
        <end position="177"/>
    </location>
</feature>
<accession>A0A1F8A9F0</accession>
<evidence type="ECO:0000313" key="3">
    <source>
        <dbReference type="Proteomes" id="UP000179179"/>
    </source>
</evidence>
<reference evidence="2 3" key="1">
    <citation type="journal article" date="2016" name="Genome Biol. Evol.">
        <title>Draft genome sequence of an aflatoxigenic Aspergillus species, A. bombycis.</title>
        <authorList>
            <person name="Moore G.G."/>
            <person name="Mack B.M."/>
            <person name="Beltz S.B."/>
            <person name="Gilbert M.K."/>
        </authorList>
    </citation>
    <scope>NUCLEOTIDE SEQUENCE [LARGE SCALE GENOMIC DNA]</scope>
    <source>
        <strain evidence="3">NRRL 26010</strain>
    </source>
</reference>
<evidence type="ECO:0000313" key="2">
    <source>
        <dbReference type="EMBL" id="OGM48356.1"/>
    </source>
</evidence>
<dbReference type="GeneID" id="34446772"/>
<feature type="signal peptide" evidence="1">
    <location>
        <begin position="1"/>
        <end position="24"/>
    </location>
</feature>
<organism evidence="2 3">
    <name type="scientific">Aspergillus bombycis</name>
    <dbReference type="NCBI Taxonomy" id="109264"/>
    <lineage>
        <taxon>Eukaryota</taxon>
        <taxon>Fungi</taxon>
        <taxon>Dikarya</taxon>
        <taxon>Ascomycota</taxon>
        <taxon>Pezizomycotina</taxon>
        <taxon>Eurotiomycetes</taxon>
        <taxon>Eurotiomycetidae</taxon>
        <taxon>Eurotiales</taxon>
        <taxon>Aspergillaceae</taxon>
        <taxon>Aspergillus</taxon>
    </lineage>
</organism>
<dbReference type="OrthoDB" id="10029326at2759"/>
<sequence>MLFGLLGTAFQFWRVGLLVPLASPIVPTDALGSFLSTFIAGYGPNFGNSFPKTVAMRQYFHAIWQFFPHHRAPAAGSPHGGRSRRMKRNENFTPSPRYIRCIYRSLALVSRLTLVHTQHSLPEGVSRISRLLQESPQLPATSFGDGVATFLKYDATIAMIIGLVWLPGDDIQFRGGR</sequence>
<dbReference type="Proteomes" id="UP000179179">
    <property type="component" value="Unassembled WGS sequence"/>
</dbReference>
<comment type="caution">
    <text evidence="2">The sequence shown here is derived from an EMBL/GenBank/DDBJ whole genome shotgun (WGS) entry which is preliminary data.</text>
</comment>
<protein>
    <submittedName>
        <fullName evidence="2">Uncharacterized protein</fullName>
    </submittedName>
</protein>
<dbReference type="EMBL" id="LYCR01000016">
    <property type="protein sequence ID" value="OGM48356.1"/>
    <property type="molecule type" value="Genomic_DNA"/>
</dbReference>
<proteinExistence type="predicted"/>